<reference evidence="4 5" key="1">
    <citation type="submission" date="2016-11" db="EMBL/GenBank/DDBJ databases">
        <authorList>
            <person name="Jaros S."/>
            <person name="Januszkiewicz K."/>
            <person name="Wedrychowicz H."/>
        </authorList>
    </citation>
    <scope>NUCLEOTIDE SEQUENCE [LARGE SCALE GENOMIC DNA]</scope>
    <source>
        <strain evidence="4 5">DSM 44666</strain>
    </source>
</reference>
<feature type="short sequence motif" description="HXTX 1" evidence="2">
    <location>
        <begin position="46"/>
        <end position="49"/>
    </location>
</feature>
<dbReference type="GO" id="GO:0016874">
    <property type="term" value="F:ligase activity"/>
    <property type="evidence" value="ECO:0007669"/>
    <property type="project" value="UniProtKB-KW"/>
</dbReference>
<name>A0A1M4SJQ9_9BACL</name>
<keyword evidence="5" id="KW-1185">Reference proteome</keyword>
<dbReference type="Proteomes" id="UP000184476">
    <property type="component" value="Unassembled WGS sequence"/>
</dbReference>
<dbReference type="AlphaFoldDB" id="A0A1M4SJQ9"/>
<dbReference type="SUPFAM" id="SSF55144">
    <property type="entry name" value="LigT-like"/>
    <property type="match status" value="1"/>
</dbReference>
<proteinExistence type="inferred from homology"/>
<feature type="short sequence motif" description="HXTX 2" evidence="2">
    <location>
        <begin position="133"/>
        <end position="136"/>
    </location>
</feature>
<dbReference type="PANTHER" id="PTHR35561">
    <property type="entry name" value="RNA 2',3'-CYCLIC PHOSPHODIESTERASE"/>
    <property type="match status" value="1"/>
</dbReference>
<keyword evidence="4" id="KW-0436">Ligase</keyword>
<evidence type="ECO:0000259" key="3">
    <source>
        <dbReference type="Pfam" id="PF02834"/>
    </source>
</evidence>
<organism evidence="4 5">
    <name type="scientific">Seinonella peptonophila</name>
    <dbReference type="NCBI Taxonomy" id="112248"/>
    <lineage>
        <taxon>Bacteria</taxon>
        <taxon>Bacillati</taxon>
        <taxon>Bacillota</taxon>
        <taxon>Bacilli</taxon>
        <taxon>Bacillales</taxon>
        <taxon>Thermoactinomycetaceae</taxon>
        <taxon>Seinonella</taxon>
    </lineage>
</organism>
<evidence type="ECO:0000313" key="4">
    <source>
        <dbReference type="EMBL" id="SHE32419.1"/>
    </source>
</evidence>
<comment type="similarity">
    <text evidence="2">Belongs to the 2H phosphoesterase superfamily. ThpR family.</text>
</comment>
<dbReference type="EMBL" id="FQVL01000001">
    <property type="protein sequence ID" value="SHE32419.1"/>
    <property type="molecule type" value="Genomic_DNA"/>
</dbReference>
<dbReference type="InterPro" id="IPR014051">
    <property type="entry name" value="Phosphoesterase_HXTX"/>
</dbReference>
<accession>A0A1M4SJQ9</accession>
<evidence type="ECO:0000313" key="5">
    <source>
        <dbReference type="Proteomes" id="UP000184476"/>
    </source>
</evidence>
<dbReference type="STRING" id="112248.SAMN05444392_1017"/>
<dbReference type="NCBIfam" id="TIGR02258">
    <property type="entry name" value="2_5_ligase"/>
    <property type="match status" value="1"/>
</dbReference>
<dbReference type="HAMAP" id="MF_01940">
    <property type="entry name" value="RNA_CPDase"/>
    <property type="match status" value="1"/>
</dbReference>
<dbReference type="Pfam" id="PF02834">
    <property type="entry name" value="LigT_PEase"/>
    <property type="match status" value="2"/>
</dbReference>
<dbReference type="PANTHER" id="PTHR35561:SF1">
    <property type="entry name" value="RNA 2',3'-CYCLIC PHOSPHODIESTERASE"/>
    <property type="match status" value="1"/>
</dbReference>
<dbReference type="GO" id="GO:0008664">
    <property type="term" value="F:RNA 2',3'-cyclic 3'-phosphodiesterase activity"/>
    <property type="evidence" value="ECO:0007669"/>
    <property type="project" value="UniProtKB-EC"/>
</dbReference>
<dbReference type="InterPro" id="IPR009097">
    <property type="entry name" value="Cyclic_Pdiesterase"/>
</dbReference>
<feature type="domain" description="Phosphoesterase HXTX" evidence="3">
    <location>
        <begin position="14"/>
        <end position="97"/>
    </location>
</feature>
<comment type="function">
    <text evidence="2">Hydrolyzes RNA 2',3'-cyclic phosphodiester to an RNA 2'-phosphomonoester.</text>
</comment>
<feature type="domain" description="Phosphoesterase HXTX" evidence="3">
    <location>
        <begin position="105"/>
        <end position="175"/>
    </location>
</feature>
<dbReference type="Gene3D" id="3.90.1140.10">
    <property type="entry name" value="Cyclic phosphodiesterase"/>
    <property type="match status" value="1"/>
</dbReference>
<dbReference type="EC" id="3.1.4.58" evidence="2"/>
<dbReference type="RefSeq" id="WP_073149970.1">
    <property type="nucleotide sequence ID" value="NZ_FQVL01000001.1"/>
</dbReference>
<sequence>MDHSVNKRTFVGLSLPANIKEQLGGWMEENQLKLPFRKWTIPEDIHITLHFLGETTEEQLKHIKSILTEVCSKHRSFSLSLNGFGIFGQNHQPRIFWSGVGGDLEQLQNLQKSIVKELDLIGFPNENRPYRPHITLARKYESNTFNPSVLPSLPKIEAEWIINKGVLYESKLGQRQRYHQIEYFSFSNT</sequence>
<protein>
    <recommendedName>
        <fullName evidence="2">RNA 2',3'-cyclic phosphodiesterase</fullName>
        <shortName evidence="2">RNA 2',3'-CPDase</shortName>
        <ecNumber evidence="2">3.1.4.58</ecNumber>
    </recommendedName>
</protein>
<dbReference type="GO" id="GO:0004113">
    <property type="term" value="F:2',3'-cyclic-nucleotide 3'-phosphodiesterase activity"/>
    <property type="evidence" value="ECO:0007669"/>
    <property type="project" value="InterPro"/>
</dbReference>
<keyword evidence="1 2" id="KW-0378">Hydrolase</keyword>
<dbReference type="InterPro" id="IPR004175">
    <property type="entry name" value="RNA_CPDase"/>
</dbReference>
<dbReference type="OrthoDB" id="9789350at2"/>
<evidence type="ECO:0000256" key="2">
    <source>
        <dbReference type="HAMAP-Rule" id="MF_01940"/>
    </source>
</evidence>
<gene>
    <name evidence="4" type="ORF">SAMN05444392_1017</name>
</gene>
<feature type="active site" description="Proton acceptor" evidence="2">
    <location>
        <position position="133"/>
    </location>
</feature>
<feature type="active site" description="Proton donor" evidence="2">
    <location>
        <position position="46"/>
    </location>
</feature>
<evidence type="ECO:0000256" key="1">
    <source>
        <dbReference type="ARBA" id="ARBA00022801"/>
    </source>
</evidence>
<comment type="catalytic activity">
    <reaction evidence="2">
        <text>a 3'-end 2',3'-cyclophospho-ribonucleotide-RNA + H2O = a 3'-end 2'-phospho-ribonucleotide-RNA + H(+)</text>
        <dbReference type="Rhea" id="RHEA:11828"/>
        <dbReference type="Rhea" id="RHEA-COMP:10464"/>
        <dbReference type="Rhea" id="RHEA-COMP:17353"/>
        <dbReference type="ChEBI" id="CHEBI:15377"/>
        <dbReference type="ChEBI" id="CHEBI:15378"/>
        <dbReference type="ChEBI" id="CHEBI:83064"/>
        <dbReference type="ChEBI" id="CHEBI:173113"/>
        <dbReference type="EC" id="3.1.4.58"/>
    </reaction>
</comment>